<name>A0AAW1CF32_9HEMI</name>
<evidence type="ECO:0000313" key="3">
    <source>
        <dbReference type="Proteomes" id="UP001461498"/>
    </source>
</evidence>
<evidence type="ECO:0000256" key="1">
    <source>
        <dbReference type="SAM" id="MobiDB-lite"/>
    </source>
</evidence>
<keyword evidence="3" id="KW-1185">Reference proteome</keyword>
<gene>
    <name evidence="2" type="ORF">O3M35_004515</name>
</gene>
<feature type="region of interest" description="Disordered" evidence="1">
    <location>
        <begin position="140"/>
        <end position="270"/>
    </location>
</feature>
<dbReference type="GO" id="GO:0071819">
    <property type="term" value="C:DUBm complex"/>
    <property type="evidence" value="ECO:0007669"/>
    <property type="project" value="TreeGrafter"/>
</dbReference>
<feature type="compositionally biased region" description="Low complexity" evidence="1">
    <location>
        <begin position="239"/>
        <end position="259"/>
    </location>
</feature>
<protein>
    <recommendedName>
        <fullName evidence="4">SAGA-associated factor 11</fullName>
    </recommendedName>
</protein>
<feature type="compositionally biased region" description="Polar residues" evidence="1">
    <location>
        <begin position="201"/>
        <end position="223"/>
    </location>
</feature>
<dbReference type="PANTHER" id="PTHR46367">
    <property type="entry name" value="ATAXIN-7-LIKE PROTEIN 3"/>
    <property type="match status" value="1"/>
</dbReference>
<dbReference type="InterPro" id="IPR051078">
    <property type="entry name" value="SGF11"/>
</dbReference>
<dbReference type="GO" id="GO:0006357">
    <property type="term" value="P:regulation of transcription by RNA polymerase II"/>
    <property type="evidence" value="ECO:0007669"/>
    <property type="project" value="TreeGrafter"/>
</dbReference>
<dbReference type="GO" id="GO:0000124">
    <property type="term" value="C:SAGA complex"/>
    <property type="evidence" value="ECO:0007669"/>
    <property type="project" value="TreeGrafter"/>
</dbReference>
<dbReference type="AlphaFoldDB" id="A0AAW1CF32"/>
<organism evidence="2 3">
    <name type="scientific">Rhynocoris fuscipes</name>
    <dbReference type="NCBI Taxonomy" id="488301"/>
    <lineage>
        <taxon>Eukaryota</taxon>
        <taxon>Metazoa</taxon>
        <taxon>Ecdysozoa</taxon>
        <taxon>Arthropoda</taxon>
        <taxon>Hexapoda</taxon>
        <taxon>Insecta</taxon>
        <taxon>Pterygota</taxon>
        <taxon>Neoptera</taxon>
        <taxon>Paraneoptera</taxon>
        <taxon>Hemiptera</taxon>
        <taxon>Heteroptera</taxon>
        <taxon>Panheteroptera</taxon>
        <taxon>Cimicomorpha</taxon>
        <taxon>Reduviidae</taxon>
        <taxon>Harpactorinae</taxon>
        <taxon>Harpactorini</taxon>
        <taxon>Rhynocoris</taxon>
    </lineage>
</organism>
<dbReference type="EMBL" id="JAPXFL010000015">
    <property type="protein sequence ID" value="KAK9497143.1"/>
    <property type="molecule type" value="Genomic_DNA"/>
</dbReference>
<proteinExistence type="predicted"/>
<sequence>MGTNYTELQQYSKKLLSTCLEKVRRRFLCNAKYIEEAAESVHNQLIDDIALEVVAEFHRAIVKGYVDQVYDKFDGKNIDNSSKDASLSCLHHDQSERKIEDIKCPHCNYPVNAVGFARHLEGCMRLGRCSKRIASRRNASTSKESNYVAVSEDEEEDDFWSGQKKNKLMKKVEGNKKKKENLKKQSKLGKDLKTVAGKGESSGSGDWLTSQKSQLSPASASNSRNKRFAAELETDAEDTTPSATPSPAEPSSSSSLSSALIKRKEKISRD</sequence>
<evidence type="ECO:0000313" key="2">
    <source>
        <dbReference type="EMBL" id="KAK9497143.1"/>
    </source>
</evidence>
<comment type="caution">
    <text evidence="2">The sequence shown here is derived from an EMBL/GenBank/DDBJ whole genome shotgun (WGS) entry which is preliminary data.</text>
</comment>
<dbReference type="PANTHER" id="PTHR46367:SF1">
    <property type="entry name" value="ATAXIN-7-LIKE PROTEIN 3"/>
    <property type="match status" value="1"/>
</dbReference>
<reference evidence="2 3" key="1">
    <citation type="submission" date="2022-12" db="EMBL/GenBank/DDBJ databases">
        <title>Chromosome-level genome assembly of true bugs.</title>
        <authorList>
            <person name="Ma L."/>
            <person name="Li H."/>
        </authorList>
    </citation>
    <scope>NUCLEOTIDE SEQUENCE [LARGE SCALE GENOMIC DNA]</scope>
    <source>
        <strain evidence="2">Lab_2022b</strain>
    </source>
</reference>
<accession>A0AAW1CF32</accession>
<feature type="compositionally biased region" description="Basic residues" evidence="1">
    <location>
        <begin position="176"/>
        <end position="187"/>
    </location>
</feature>
<dbReference type="Proteomes" id="UP001461498">
    <property type="component" value="Unassembled WGS sequence"/>
</dbReference>
<evidence type="ECO:0008006" key="4">
    <source>
        <dbReference type="Google" id="ProtNLM"/>
    </source>
</evidence>
<feature type="compositionally biased region" description="Basic residues" evidence="1">
    <location>
        <begin position="261"/>
        <end position="270"/>
    </location>
</feature>
<dbReference type="GO" id="GO:0003713">
    <property type="term" value="F:transcription coactivator activity"/>
    <property type="evidence" value="ECO:0007669"/>
    <property type="project" value="TreeGrafter"/>
</dbReference>